<feature type="chain" id="PRO_5025578624" evidence="2">
    <location>
        <begin position="20"/>
        <end position="345"/>
    </location>
</feature>
<evidence type="ECO:0000313" key="3">
    <source>
        <dbReference type="EMBL" id="KAF2749244.1"/>
    </source>
</evidence>
<dbReference type="EMBL" id="MU006567">
    <property type="protein sequence ID" value="KAF2749244.1"/>
    <property type="molecule type" value="Genomic_DNA"/>
</dbReference>
<evidence type="ECO:0000256" key="1">
    <source>
        <dbReference type="SAM" id="MobiDB-lite"/>
    </source>
</evidence>
<accession>A0A6A6VHQ0</accession>
<reference evidence="3" key="1">
    <citation type="journal article" date="2020" name="Stud. Mycol.">
        <title>101 Dothideomycetes genomes: a test case for predicting lifestyles and emergence of pathogens.</title>
        <authorList>
            <person name="Haridas S."/>
            <person name="Albert R."/>
            <person name="Binder M."/>
            <person name="Bloem J."/>
            <person name="Labutti K."/>
            <person name="Salamov A."/>
            <person name="Andreopoulos B."/>
            <person name="Baker S."/>
            <person name="Barry K."/>
            <person name="Bills G."/>
            <person name="Bluhm B."/>
            <person name="Cannon C."/>
            <person name="Castanera R."/>
            <person name="Culley D."/>
            <person name="Daum C."/>
            <person name="Ezra D."/>
            <person name="Gonzalez J."/>
            <person name="Henrissat B."/>
            <person name="Kuo A."/>
            <person name="Liang C."/>
            <person name="Lipzen A."/>
            <person name="Lutzoni F."/>
            <person name="Magnuson J."/>
            <person name="Mondo S."/>
            <person name="Nolan M."/>
            <person name="Ohm R."/>
            <person name="Pangilinan J."/>
            <person name="Park H.-J."/>
            <person name="Ramirez L."/>
            <person name="Alfaro M."/>
            <person name="Sun H."/>
            <person name="Tritt A."/>
            <person name="Yoshinaga Y."/>
            <person name="Zwiers L.-H."/>
            <person name="Turgeon B."/>
            <person name="Goodwin S."/>
            <person name="Spatafora J."/>
            <person name="Crous P."/>
            <person name="Grigoriev I."/>
        </authorList>
    </citation>
    <scope>NUCLEOTIDE SEQUENCE</scope>
    <source>
        <strain evidence="3">CBS 119925</strain>
    </source>
</reference>
<evidence type="ECO:0000313" key="4">
    <source>
        <dbReference type="Proteomes" id="UP000799440"/>
    </source>
</evidence>
<dbReference type="GO" id="GO:0008237">
    <property type="term" value="F:metallopeptidase activity"/>
    <property type="evidence" value="ECO:0007669"/>
    <property type="project" value="InterPro"/>
</dbReference>
<keyword evidence="2" id="KW-0732">Signal</keyword>
<feature type="region of interest" description="Disordered" evidence="1">
    <location>
        <begin position="212"/>
        <end position="239"/>
    </location>
</feature>
<feature type="signal peptide" evidence="2">
    <location>
        <begin position="1"/>
        <end position="19"/>
    </location>
</feature>
<protein>
    <submittedName>
        <fullName evidence="3">Uncharacterized protein</fullName>
    </submittedName>
</protein>
<dbReference type="Gene3D" id="3.40.390.10">
    <property type="entry name" value="Collagenase (Catalytic Domain)"/>
    <property type="match status" value="1"/>
</dbReference>
<name>A0A6A6VHQ0_9PLEO</name>
<proteinExistence type="predicted"/>
<dbReference type="Proteomes" id="UP000799440">
    <property type="component" value="Unassembled WGS sequence"/>
</dbReference>
<sequence length="345" mass="38870">MVFLWIILAAGSLFGTAFGHGRRSTTGYTDLQLPNVDIDKLKNDIREAAMLAEAGLDWKPNAYVLGINFAEQAAVEYFGSPNATAEERQIITSTLAKAASPFLEAYNRDSWWSAWLYSKDIILFCGDDAGKAPPCCSKHPVYIAYYREQWRCCTYFPTPTIILCPLYFDYKSLRKMVTIADHDVSAHDNVLNLRVSTPRPYRSLLTKTVPSGNAPPRIPPHRPRTTQTMSLPNHNLPPPPRLTDHTLDLGAGIEPPVYGPQLAKLLAKQNRRLAVVTNDNYVYYATATWNPKLYWCENFRVEENEPGYPRWLQPLSPLCDGDPRTLTLVPENVSKVPENGTKIEL</sequence>
<dbReference type="AlphaFoldDB" id="A0A6A6VHQ0"/>
<organism evidence="3 4">
    <name type="scientific">Sporormia fimetaria CBS 119925</name>
    <dbReference type="NCBI Taxonomy" id="1340428"/>
    <lineage>
        <taxon>Eukaryota</taxon>
        <taxon>Fungi</taxon>
        <taxon>Dikarya</taxon>
        <taxon>Ascomycota</taxon>
        <taxon>Pezizomycotina</taxon>
        <taxon>Dothideomycetes</taxon>
        <taxon>Pleosporomycetidae</taxon>
        <taxon>Pleosporales</taxon>
        <taxon>Sporormiaceae</taxon>
        <taxon>Sporormia</taxon>
    </lineage>
</organism>
<evidence type="ECO:0000256" key="2">
    <source>
        <dbReference type="SAM" id="SignalP"/>
    </source>
</evidence>
<gene>
    <name evidence="3" type="ORF">M011DRAFT_457315</name>
</gene>
<dbReference type="InterPro" id="IPR024079">
    <property type="entry name" value="MetalloPept_cat_dom_sf"/>
</dbReference>
<keyword evidence="4" id="KW-1185">Reference proteome</keyword>